<organism evidence="1 2">
    <name type="scientific">Batillaria attramentaria</name>
    <dbReference type="NCBI Taxonomy" id="370345"/>
    <lineage>
        <taxon>Eukaryota</taxon>
        <taxon>Metazoa</taxon>
        <taxon>Spiralia</taxon>
        <taxon>Lophotrochozoa</taxon>
        <taxon>Mollusca</taxon>
        <taxon>Gastropoda</taxon>
        <taxon>Caenogastropoda</taxon>
        <taxon>Sorbeoconcha</taxon>
        <taxon>Cerithioidea</taxon>
        <taxon>Batillariidae</taxon>
        <taxon>Batillaria</taxon>
    </lineage>
</organism>
<comment type="caution">
    <text evidence="1">The sequence shown here is derived from an EMBL/GenBank/DDBJ whole genome shotgun (WGS) entry which is preliminary data.</text>
</comment>
<evidence type="ECO:0000313" key="1">
    <source>
        <dbReference type="EMBL" id="KAK7480894.1"/>
    </source>
</evidence>
<gene>
    <name evidence="1" type="ORF">BaRGS_00027895</name>
</gene>
<evidence type="ECO:0000313" key="2">
    <source>
        <dbReference type="Proteomes" id="UP001519460"/>
    </source>
</evidence>
<name>A0ABD0K149_9CAEN</name>
<protein>
    <submittedName>
        <fullName evidence="1">Uncharacterized protein</fullName>
    </submittedName>
</protein>
<proteinExistence type="predicted"/>
<dbReference type="AlphaFoldDB" id="A0ABD0K149"/>
<accession>A0ABD0K149</accession>
<reference evidence="1 2" key="1">
    <citation type="journal article" date="2023" name="Sci. Data">
        <title>Genome assembly of the Korean intertidal mud-creeper Batillaria attramentaria.</title>
        <authorList>
            <person name="Patra A.K."/>
            <person name="Ho P.T."/>
            <person name="Jun S."/>
            <person name="Lee S.J."/>
            <person name="Kim Y."/>
            <person name="Won Y.J."/>
        </authorList>
    </citation>
    <scope>NUCLEOTIDE SEQUENCE [LARGE SCALE GENOMIC DNA]</scope>
    <source>
        <strain evidence="1">Wonlab-2016</strain>
    </source>
</reference>
<dbReference type="EMBL" id="JACVVK020000272">
    <property type="protein sequence ID" value="KAK7480894.1"/>
    <property type="molecule type" value="Genomic_DNA"/>
</dbReference>
<sequence>MFTTPDNMRSHFVFRERERGIKCEALYCVQSRKLPTFSHATWTGGWWCEFLIPVQVIHREELVGFAGVIHRRERHTEWSTKGRDMSYYQSCREVRKVTVGDTAEQIDSCTSFCLRPSTASFFCRVGRQEVIDKHRRGKSHVIT</sequence>
<keyword evidence="2" id="KW-1185">Reference proteome</keyword>
<dbReference type="Proteomes" id="UP001519460">
    <property type="component" value="Unassembled WGS sequence"/>
</dbReference>